<dbReference type="GO" id="GO:0005886">
    <property type="term" value="C:plasma membrane"/>
    <property type="evidence" value="ECO:0007669"/>
    <property type="project" value="UniProtKB-SubCell"/>
</dbReference>
<sequence>MTKDKFLIKSWYIPLDFFSADDEGRTELPTDQKKQKAREEGRVLKSAEINTAVSLFLLFALFFFMLSYFALDLAAVFKEQASKLPEVMRISVYSMGFAYIRSIIGYVIWFFFASLAVNFFVNIIQVGFFITFKSLEPKWDKINLNFSRWAKNSFFSAGAFFNLFKSLLKVAIICLIYYFIIENNIGKISKLSEYTLQSGISIVLLLAYKICFFSVMFLAIVGVFDYLFQRSQYIENLKMTKEEVKQERKEMEGDPLLRSRIKERMRDILSTNLRVAVPQADVVITNPEHFAVAIKWDSSTMLAPRVLAKGQDEIALTIKKIARENNIPLMENKLLARALYANVKVNEEIPREYWEVVSKILVRVYSITKKFN</sequence>
<feature type="transmembrane region" description="Helical" evidence="13">
    <location>
        <begin position="200"/>
        <end position="228"/>
    </location>
</feature>
<evidence type="ECO:0000256" key="3">
    <source>
        <dbReference type="ARBA" id="ARBA00021622"/>
    </source>
</evidence>
<dbReference type="Proteomes" id="UP000030940">
    <property type="component" value="Chromosome"/>
</dbReference>
<dbReference type="GO" id="GO:0009306">
    <property type="term" value="P:protein secretion"/>
    <property type="evidence" value="ECO:0007669"/>
    <property type="project" value="InterPro"/>
</dbReference>
<evidence type="ECO:0000256" key="7">
    <source>
        <dbReference type="ARBA" id="ARBA00022795"/>
    </source>
</evidence>
<name>A0A0A7UVM0_9SPIR</name>
<evidence type="ECO:0000256" key="13">
    <source>
        <dbReference type="RuleBase" id="RU364091"/>
    </source>
</evidence>
<feature type="transmembrane region" description="Helical" evidence="13">
    <location>
        <begin position="103"/>
        <end position="132"/>
    </location>
</feature>
<keyword evidence="5 13" id="KW-1003">Cell membrane</keyword>
<proteinExistence type="inferred from homology"/>
<evidence type="ECO:0000256" key="10">
    <source>
        <dbReference type="ARBA" id="ARBA00023136"/>
    </source>
</evidence>
<dbReference type="Gene3D" id="3.40.1690.10">
    <property type="entry name" value="secretion proteins EscU"/>
    <property type="match status" value="1"/>
</dbReference>
<dbReference type="InterPro" id="IPR006136">
    <property type="entry name" value="FlhB"/>
</dbReference>
<evidence type="ECO:0000313" key="15">
    <source>
        <dbReference type="Proteomes" id="UP000030940"/>
    </source>
</evidence>
<dbReference type="InterPro" id="IPR029025">
    <property type="entry name" value="T3SS_substrate_exporter_C"/>
</dbReference>
<comment type="similarity">
    <text evidence="2 13">Belongs to the type III secretion exporter family.</text>
</comment>
<reference evidence="14 15" key="1">
    <citation type="journal article" date="2015" name="Genome Announc.">
        <title>Genome Sequence of Borrelia chilensis VA1, a South American Member of the Lyme Borreliosis Group.</title>
        <authorList>
            <person name="Huang W."/>
            <person name="Ojaimi C."/>
            <person name="Fallon J.T."/>
            <person name="Travisany D."/>
            <person name="Maass A."/>
            <person name="Ivanova L."/>
            <person name="Tomova A."/>
            <person name="Gonzalez-Acuna D."/>
            <person name="Godfrey H.P."/>
            <person name="Cabello F.C."/>
        </authorList>
    </citation>
    <scope>NUCLEOTIDE SEQUENCE [LARGE SCALE GENOMIC DNA]</scope>
    <source>
        <strain evidence="14 15">VA1</strain>
    </source>
</reference>
<protein>
    <recommendedName>
        <fullName evidence="3 13">Flagellar biosynthetic protein FlhB</fullName>
    </recommendedName>
</protein>
<evidence type="ECO:0000256" key="5">
    <source>
        <dbReference type="ARBA" id="ARBA00022475"/>
    </source>
</evidence>
<evidence type="ECO:0000256" key="2">
    <source>
        <dbReference type="ARBA" id="ARBA00010690"/>
    </source>
</evidence>
<feature type="transmembrane region" description="Helical" evidence="13">
    <location>
        <begin position="52"/>
        <end position="71"/>
    </location>
</feature>
<keyword evidence="10 13" id="KW-0472">Membrane</keyword>
<keyword evidence="14" id="KW-0969">Cilium</keyword>
<keyword evidence="14" id="KW-0966">Cell projection</keyword>
<evidence type="ECO:0000313" key="14">
    <source>
        <dbReference type="EMBL" id="AJA90100.1"/>
    </source>
</evidence>
<evidence type="ECO:0000256" key="1">
    <source>
        <dbReference type="ARBA" id="ARBA00004651"/>
    </source>
</evidence>
<evidence type="ECO:0000256" key="4">
    <source>
        <dbReference type="ARBA" id="ARBA00022448"/>
    </source>
</evidence>
<keyword evidence="6 13" id="KW-0812">Transmembrane</keyword>
<dbReference type="GO" id="GO:0044780">
    <property type="term" value="P:bacterial-type flagellum assembly"/>
    <property type="evidence" value="ECO:0007669"/>
    <property type="project" value="InterPro"/>
</dbReference>
<accession>A0A0A7UVM0</accession>
<dbReference type="InterPro" id="IPR006135">
    <property type="entry name" value="T3SS_substrate_exporter"/>
</dbReference>
<evidence type="ECO:0000256" key="9">
    <source>
        <dbReference type="ARBA" id="ARBA00022989"/>
    </source>
</evidence>
<keyword evidence="9 13" id="KW-1133">Transmembrane helix</keyword>
<comment type="function">
    <text evidence="12 13">Required for formation of the rod structure in the basal body of the flagellar apparatus. Together with FliI and FliH, may constitute the export apparatus of flagellin.</text>
</comment>
<dbReference type="SUPFAM" id="SSF160544">
    <property type="entry name" value="EscU C-terminal domain-like"/>
    <property type="match status" value="1"/>
</dbReference>
<evidence type="ECO:0000256" key="11">
    <source>
        <dbReference type="ARBA" id="ARBA00023225"/>
    </source>
</evidence>
<keyword evidence="4 13" id="KW-0813">Transport</keyword>
<dbReference type="Pfam" id="PF01312">
    <property type="entry name" value="Bac_export_2"/>
    <property type="match status" value="1"/>
</dbReference>
<evidence type="ECO:0000256" key="12">
    <source>
        <dbReference type="ARBA" id="ARBA00025078"/>
    </source>
</evidence>
<keyword evidence="14" id="KW-0282">Flagellum</keyword>
<dbReference type="EMBL" id="CP009910">
    <property type="protein sequence ID" value="AJA90100.1"/>
    <property type="molecule type" value="Genomic_DNA"/>
</dbReference>
<dbReference type="STRING" id="1245910.OY14_01345"/>
<organism evidence="14 15">
    <name type="scientific">Borreliella chilensis</name>
    <dbReference type="NCBI Taxonomy" id="1245910"/>
    <lineage>
        <taxon>Bacteria</taxon>
        <taxon>Pseudomonadati</taxon>
        <taxon>Spirochaetota</taxon>
        <taxon>Spirochaetia</taxon>
        <taxon>Spirochaetales</taxon>
        <taxon>Borreliaceae</taxon>
        <taxon>Borreliella</taxon>
    </lineage>
</organism>
<comment type="subcellular location">
    <subcellularLocation>
        <location evidence="1">Cell membrane</location>
        <topology evidence="1">Multi-pass membrane protein</topology>
    </subcellularLocation>
</comment>
<keyword evidence="8 13" id="KW-0653">Protein transport</keyword>
<evidence type="ECO:0000256" key="6">
    <source>
        <dbReference type="ARBA" id="ARBA00022692"/>
    </source>
</evidence>
<dbReference type="NCBIfam" id="TIGR00328">
    <property type="entry name" value="flhB"/>
    <property type="match status" value="1"/>
</dbReference>
<dbReference type="PRINTS" id="PR00950">
    <property type="entry name" value="TYPE3IMSPROT"/>
</dbReference>
<gene>
    <name evidence="13" type="primary">flhB</name>
    <name evidence="14" type="ORF">OY14_01345</name>
</gene>
<dbReference type="KEGG" id="bchi:OY14_01345"/>
<dbReference type="PANTHER" id="PTHR30531">
    <property type="entry name" value="FLAGELLAR BIOSYNTHETIC PROTEIN FLHB"/>
    <property type="match status" value="1"/>
</dbReference>
<dbReference type="Gene3D" id="6.10.250.2080">
    <property type="match status" value="1"/>
</dbReference>
<evidence type="ECO:0000256" key="8">
    <source>
        <dbReference type="ARBA" id="ARBA00022927"/>
    </source>
</evidence>
<dbReference type="PANTHER" id="PTHR30531:SF12">
    <property type="entry name" value="FLAGELLAR BIOSYNTHETIC PROTEIN FLHB"/>
    <property type="match status" value="1"/>
</dbReference>
<dbReference type="HOGENOM" id="CLU_041013_1_2_12"/>
<dbReference type="AlphaFoldDB" id="A0A0A7UVM0"/>
<feature type="transmembrane region" description="Helical" evidence="13">
    <location>
        <begin position="153"/>
        <end position="180"/>
    </location>
</feature>
<keyword evidence="15" id="KW-1185">Reference proteome</keyword>
<keyword evidence="7 13" id="KW-1005">Bacterial flagellum biogenesis</keyword>
<keyword evidence="11 13" id="KW-1006">Bacterial flagellum protein export</keyword>